<dbReference type="PANTHER" id="PTHR43312:SF1">
    <property type="entry name" value="NADP-DEPENDENT OXIDOREDUCTASE DOMAIN-CONTAINING PROTEIN"/>
    <property type="match status" value="1"/>
</dbReference>
<dbReference type="Pfam" id="PF00248">
    <property type="entry name" value="Aldo_ket_red"/>
    <property type="match status" value="1"/>
</dbReference>
<accession>A0A1M7MQ89</accession>
<evidence type="ECO:0000259" key="4">
    <source>
        <dbReference type="PROSITE" id="PS51379"/>
    </source>
</evidence>
<feature type="domain" description="4Fe-4S ferredoxin-type" evidence="4">
    <location>
        <begin position="260"/>
        <end position="289"/>
    </location>
</feature>
<dbReference type="PANTHER" id="PTHR43312">
    <property type="entry name" value="D-THREO-ALDOSE 1-DEHYDROGENASE"/>
    <property type="match status" value="1"/>
</dbReference>
<dbReference type="SUPFAM" id="SSF54862">
    <property type="entry name" value="4Fe-4S ferredoxins"/>
    <property type="match status" value="1"/>
</dbReference>
<dbReference type="PROSITE" id="PS51379">
    <property type="entry name" value="4FE4S_FER_2"/>
    <property type="match status" value="2"/>
</dbReference>
<dbReference type="InterPro" id="IPR053135">
    <property type="entry name" value="AKR2_Oxidoreductase"/>
</dbReference>
<evidence type="ECO:0000256" key="2">
    <source>
        <dbReference type="ARBA" id="ARBA00023004"/>
    </source>
</evidence>
<evidence type="ECO:0000313" key="5">
    <source>
        <dbReference type="EMBL" id="SHM93249.1"/>
    </source>
</evidence>
<dbReference type="Gene3D" id="3.30.70.20">
    <property type="match status" value="1"/>
</dbReference>
<keyword evidence="3" id="KW-0411">Iron-sulfur</keyword>
<protein>
    <submittedName>
        <fullName evidence="5">Predicted oxidoreductase of the aldo/keto reductase family</fullName>
    </submittedName>
</protein>
<evidence type="ECO:0000256" key="3">
    <source>
        <dbReference type="ARBA" id="ARBA00023014"/>
    </source>
</evidence>
<dbReference type="InterPro" id="IPR036812">
    <property type="entry name" value="NAD(P)_OxRdtase_dom_sf"/>
</dbReference>
<dbReference type="GO" id="GO:0051536">
    <property type="term" value="F:iron-sulfur cluster binding"/>
    <property type="evidence" value="ECO:0007669"/>
    <property type="project" value="UniProtKB-KW"/>
</dbReference>
<dbReference type="Gene3D" id="3.20.20.100">
    <property type="entry name" value="NADP-dependent oxidoreductase domain"/>
    <property type="match status" value="1"/>
</dbReference>
<dbReference type="CDD" id="cd19100">
    <property type="entry name" value="AKR_unchar"/>
    <property type="match status" value="1"/>
</dbReference>
<dbReference type="InterPro" id="IPR017896">
    <property type="entry name" value="4Fe4S_Fe-S-bd"/>
</dbReference>
<dbReference type="InterPro" id="IPR023210">
    <property type="entry name" value="NADP_OxRdtase_dom"/>
</dbReference>
<gene>
    <name evidence="5" type="ORF">SAMN05660826_02376</name>
</gene>
<dbReference type="PRINTS" id="PR00069">
    <property type="entry name" value="ALDKETRDTASE"/>
</dbReference>
<organism evidence="5 6">
    <name type="scientific">Caldanaerovirga acetigignens</name>
    <dbReference type="NCBI Taxonomy" id="447595"/>
    <lineage>
        <taxon>Bacteria</taxon>
        <taxon>Bacillati</taxon>
        <taxon>Bacillota</taxon>
        <taxon>Clostridia</taxon>
        <taxon>Thermosediminibacterales</taxon>
        <taxon>Thermosediminibacteraceae</taxon>
        <taxon>Caldanaerovirga</taxon>
    </lineage>
</organism>
<dbReference type="EMBL" id="FRCR01000027">
    <property type="protein sequence ID" value="SHM93249.1"/>
    <property type="molecule type" value="Genomic_DNA"/>
</dbReference>
<dbReference type="PROSITE" id="PS00198">
    <property type="entry name" value="4FE4S_FER_1"/>
    <property type="match status" value="2"/>
</dbReference>
<dbReference type="Proteomes" id="UP000184375">
    <property type="component" value="Unassembled WGS sequence"/>
</dbReference>
<proteinExistence type="predicted"/>
<dbReference type="InterPro" id="IPR020471">
    <property type="entry name" value="AKR"/>
</dbReference>
<dbReference type="GO" id="GO:0016491">
    <property type="term" value="F:oxidoreductase activity"/>
    <property type="evidence" value="ECO:0007669"/>
    <property type="project" value="InterPro"/>
</dbReference>
<dbReference type="RefSeq" id="WP_073258704.1">
    <property type="nucleotide sequence ID" value="NZ_FRCR01000027.1"/>
</dbReference>
<feature type="domain" description="4Fe-4S ferredoxin-type" evidence="4">
    <location>
        <begin position="291"/>
        <end position="318"/>
    </location>
</feature>
<evidence type="ECO:0000256" key="1">
    <source>
        <dbReference type="ARBA" id="ARBA00022723"/>
    </source>
</evidence>
<dbReference type="GO" id="GO:0046872">
    <property type="term" value="F:metal ion binding"/>
    <property type="evidence" value="ECO:0007669"/>
    <property type="project" value="UniProtKB-KW"/>
</dbReference>
<dbReference type="AlphaFoldDB" id="A0A1M7MQ89"/>
<dbReference type="Pfam" id="PF12838">
    <property type="entry name" value="Fer4_7"/>
    <property type="match status" value="1"/>
</dbReference>
<dbReference type="STRING" id="447595.SAMN05660826_02376"/>
<name>A0A1M7MQ89_9FIRM</name>
<keyword evidence="2" id="KW-0408">Iron</keyword>
<dbReference type="SUPFAM" id="SSF51430">
    <property type="entry name" value="NAD(P)-linked oxidoreductase"/>
    <property type="match status" value="1"/>
</dbReference>
<reference evidence="6" key="1">
    <citation type="submission" date="2016-11" db="EMBL/GenBank/DDBJ databases">
        <authorList>
            <person name="Varghese N."/>
            <person name="Submissions S."/>
        </authorList>
    </citation>
    <scope>NUCLEOTIDE SEQUENCE [LARGE SCALE GENOMIC DNA]</scope>
    <source>
        <strain evidence="6">DSM 18802</strain>
    </source>
</reference>
<evidence type="ECO:0000313" key="6">
    <source>
        <dbReference type="Proteomes" id="UP000184375"/>
    </source>
</evidence>
<dbReference type="OrthoDB" id="9773828at2"/>
<sequence length="318" mass="35517">MKKNFLGNTGIEVTELCFGALPMGPLQKNMDLESCTEVVAYAFKKGINFVDTAQMYRTYDPIREAVKLTGINPVISTKSTASSYEEMEKAIDEALKSLDRNYIDIFFMHAARVDVDVFEVRKGALKCLLEYKARGYIKAVGISTHNVKVVELASSRDDMDVIFPLINYKGVGILGGSVDDMKLAIEKAAESGKGILIMKALGGGALLKDYKIAMDFIRSLKCYHSIAVGMVSKEEVDFNVNYFNEIYEDEKLPVFGNEQKKFLVMEFLCKGCKSCVETCPNLAIEYDEERKKARINQERCLTCGYCTASCPEFAIRVA</sequence>
<keyword evidence="1" id="KW-0479">Metal-binding</keyword>
<keyword evidence="6" id="KW-1185">Reference proteome</keyword>
<dbReference type="InterPro" id="IPR017900">
    <property type="entry name" value="4Fe4S_Fe_S_CS"/>
</dbReference>